<evidence type="ECO:0000313" key="4">
    <source>
        <dbReference type="Proteomes" id="UP001301769"/>
    </source>
</evidence>
<dbReference type="GO" id="GO:0019748">
    <property type="term" value="P:secondary metabolic process"/>
    <property type="evidence" value="ECO:0007669"/>
    <property type="project" value="TreeGrafter"/>
</dbReference>
<proteinExistence type="predicted"/>
<dbReference type="EMBL" id="MU858351">
    <property type="protein sequence ID" value="KAK4206792.1"/>
    <property type="molecule type" value="Genomic_DNA"/>
</dbReference>
<dbReference type="GO" id="GO:0005737">
    <property type="term" value="C:cytoplasm"/>
    <property type="evidence" value="ECO:0007669"/>
    <property type="project" value="TreeGrafter"/>
</dbReference>
<evidence type="ECO:0000259" key="2">
    <source>
        <dbReference type="Pfam" id="PF03959"/>
    </source>
</evidence>
<accession>A0AAN6XYD9</accession>
<evidence type="ECO:0000313" key="3">
    <source>
        <dbReference type="EMBL" id="KAK4206792.1"/>
    </source>
</evidence>
<dbReference type="Proteomes" id="UP001301769">
    <property type="component" value="Unassembled WGS sequence"/>
</dbReference>
<dbReference type="Pfam" id="PF03959">
    <property type="entry name" value="FSH1"/>
    <property type="match status" value="1"/>
</dbReference>
<keyword evidence="4" id="KW-1185">Reference proteome</keyword>
<dbReference type="GO" id="GO:0005634">
    <property type="term" value="C:nucleus"/>
    <property type="evidence" value="ECO:0007669"/>
    <property type="project" value="TreeGrafter"/>
</dbReference>
<evidence type="ECO:0000256" key="1">
    <source>
        <dbReference type="ARBA" id="ARBA00022801"/>
    </source>
</evidence>
<gene>
    <name evidence="3" type="ORF">QBC37DRAFT_434407</name>
</gene>
<dbReference type="Gene3D" id="3.40.50.1820">
    <property type="entry name" value="alpha/beta hydrolase"/>
    <property type="match status" value="1"/>
</dbReference>
<feature type="domain" description="Serine hydrolase" evidence="2">
    <location>
        <begin position="2"/>
        <end position="217"/>
    </location>
</feature>
<dbReference type="SUPFAM" id="SSF53474">
    <property type="entry name" value="alpha/beta-Hydrolases"/>
    <property type="match status" value="1"/>
</dbReference>
<organism evidence="3 4">
    <name type="scientific">Rhypophila decipiens</name>
    <dbReference type="NCBI Taxonomy" id="261697"/>
    <lineage>
        <taxon>Eukaryota</taxon>
        <taxon>Fungi</taxon>
        <taxon>Dikarya</taxon>
        <taxon>Ascomycota</taxon>
        <taxon>Pezizomycotina</taxon>
        <taxon>Sordariomycetes</taxon>
        <taxon>Sordariomycetidae</taxon>
        <taxon>Sordariales</taxon>
        <taxon>Naviculisporaceae</taxon>
        <taxon>Rhypophila</taxon>
    </lineage>
</organism>
<keyword evidence="1 3" id="KW-0378">Hydrolase</keyword>
<comment type="caution">
    <text evidence="3">The sequence shown here is derived from an EMBL/GenBank/DDBJ whole genome shotgun (WGS) entry which is preliminary data.</text>
</comment>
<sequence>MRFLCFHGRGTNAKIFEAQTAAIRYELGDGHEYEFVNGTTRAQLAPELKGSILNTNTANNEDGITDFTPLSYCNETDPVSVLAALEQLSSYLEAEGPFDGVIAFSMGAAFVTTWILDQLANTQAHATSLPFKCIVLFSSSIPGNATAMREGRLEDIAVTVDAAETATPAITIPTAHIWGANDDLAKDMPSKVFNLCDPAARSVFVHGGGHEVPSASERDVTLAVNVIRRCISLAQEADT</sequence>
<reference evidence="3" key="1">
    <citation type="journal article" date="2023" name="Mol. Phylogenet. Evol.">
        <title>Genome-scale phylogeny and comparative genomics of the fungal order Sordariales.</title>
        <authorList>
            <person name="Hensen N."/>
            <person name="Bonometti L."/>
            <person name="Westerberg I."/>
            <person name="Brannstrom I.O."/>
            <person name="Guillou S."/>
            <person name="Cros-Aarteil S."/>
            <person name="Calhoun S."/>
            <person name="Haridas S."/>
            <person name="Kuo A."/>
            <person name="Mondo S."/>
            <person name="Pangilinan J."/>
            <person name="Riley R."/>
            <person name="LaButti K."/>
            <person name="Andreopoulos B."/>
            <person name="Lipzen A."/>
            <person name="Chen C."/>
            <person name="Yan M."/>
            <person name="Daum C."/>
            <person name="Ng V."/>
            <person name="Clum A."/>
            <person name="Steindorff A."/>
            <person name="Ohm R.A."/>
            <person name="Martin F."/>
            <person name="Silar P."/>
            <person name="Natvig D.O."/>
            <person name="Lalanne C."/>
            <person name="Gautier V."/>
            <person name="Ament-Velasquez S.L."/>
            <person name="Kruys A."/>
            <person name="Hutchinson M.I."/>
            <person name="Powell A.J."/>
            <person name="Barry K."/>
            <person name="Miller A.N."/>
            <person name="Grigoriev I.V."/>
            <person name="Debuchy R."/>
            <person name="Gladieux P."/>
            <person name="Hiltunen Thoren M."/>
            <person name="Johannesson H."/>
        </authorList>
    </citation>
    <scope>NUCLEOTIDE SEQUENCE</scope>
    <source>
        <strain evidence="3">PSN293</strain>
    </source>
</reference>
<protein>
    <submittedName>
        <fullName evidence="3">Serine hydrolase FSH</fullName>
    </submittedName>
</protein>
<dbReference type="PANTHER" id="PTHR48070:SF6">
    <property type="entry name" value="ESTERASE OVCA2"/>
    <property type="match status" value="1"/>
</dbReference>
<dbReference type="AlphaFoldDB" id="A0AAN6XYD9"/>
<reference evidence="3" key="2">
    <citation type="submission" date="2023-05" db="EMBL/GenBank/DDBJ databases">
        <authorList>
            <consortium name="Lawrence Berkeley National Laboratory"/>
            <person name="Steindorff A."/>
            <person name="Hensen N."/>
            <person name="Bonometti L."/>
            <person name="Westerberg I."/>
            <person name="Brannstrom I.O."/>
            <person name="Guillou S."/>
            <person name="Cros-Aarteil S."/>
            <person name="Calhoun S."/>
            <person name="Haridas S."/>
            <person name="Kuo A."/>
            <person name="Mondo S."/>
            <person name="Pangilinan J."/>
            <person name="Riley R."/>
            <person name="Labutti K."/>
            <person name="Andreopoulos B."/>
            <person name="Lipzen A."/>
            <person name="Chen C."/>
            <person name="Yanf M."/>
            <person name="Daum C."/>
            <person name="Ng V."/>
            <person name="Clum A."/>
            <person name="Ohm R."/>
            <person name="Martin F."/>
            <person name="Silar P."/>
            <person name="Natvig D."/>
            <person name="Lalanne C."/>
            <person name="Gautier V."/>
            <person name="Ament-Velasquez S.L."/>
            <person name="Kruys A."/>
            <person name="Hutchinson M.I."/>
            <person name="Powell A.J."/>
            <person name="Barry K."/>
            <person name="Miller A.N."/>
            <person name="Grigoriev I.V."/>
            <person name="Debuchy R."/>
            <person name="Gladieux P."/>
            <person name="Thoren M.H."/>
            <person name="Johannesson H."/>
        </authorList>
    </citation>
    <scope>NUCLEOTIDE SEQUENCE</scope>
    <source>
        <strain evidence="3">PSN293</strain>
    </source>
</reference>
<name>A0AAN6XYD9_9PEZI</name>
<dbReference type="InterPro" id="IPR050593">
    <property type="entry name" value="LovG"/>
</dbReference>
<dbReference type="PANTHER" id="PTHR48070">
    <property type="entry name" value="ESTERASE OVCA2"/>
    <property type="match status" value="1"/>
</dbReference>
<dbReference type="GO" id="GO:0016787">
    <property type="term" value="F:hydrolase activity"/>
    <property type="evidence" value="ECO:0007669"/>
    <property type="project" value="UniProtKB-KW"/>
</dbReference>
<dbReference type="InterPro" id="IPR029058">
    <property type="entry name" value="AB_hydrolase_fold"/>
</dbReference>
<dbReference type="InterPro" id="IPR005645">
    <property type="entry name" value="FSH-like_dom"/>
</dbReference>